<dbReference type="Proteomes" id="UP000291469">
    <property type="component" value="Chromosome"/>
</dbReference>
<dbReference type="Pfam" id="PF13847">
    <property type="entry name" value="Methyltransf_31"/>
    <property type="match status" value="1"/>
</dbReference>
<reference evidence="2 3" key="1">
    <citation type="submission" date="2019-01" db="EMBL/GenBank/DDBJ databases">
        <title>Egibacter rhizosphaerae EGI 80759T.</title>
        <authorList>
            <person name="Chen D.-D."/>
            <person name="Tian Y."/>
            <person name="Jiao J.-Y."/>
            <person name="Zhang X.-T."/>
            <person name="Zhang Y.-G."/>
            <person name="Zhang Y."/>
            <person name="Xiao M."/>
            <person name="Shu W.-S."/>
            <person name="Li W.-J."/>
        </authorList>
    </citation>
    <scope>NUCLEOTIDE SEQUENCE [LARGE SCALE GENOMIC DNA]</scope>
    <source>
        <strain evidence="2 3">EGI 80759</strain>
    </source>
</reference>
<dbReference type="AlphaFoldDB" id="A0A411YIZ0"/>
<sequence>MGEAPTFDPVSFKDGIRQEWRDAAPGWRDWLGTMETDDGSGALSRLLVDHARLEPGATVLDLGAGYGEPGLTAAPAVAPGGRILLQDIAGDMLATARERAAQADLGDVAVQFFQGDAEELELGAASVDAILSRSAIQYLVEPAGTLARLRRYCTPGARLSASVWGPPDRVGFAACLPVILDVLDLEPPPRGRPGPFALGDPQRLASVAADAGFAEIETGTVVAVWEFATREACTRFIRDVAPPVTALVDDQPSDVQEQVWRRVTEEAWEPFVAADGRIHLPNEALWIAATNPR</sequence>
<dbReference type="GO" id="GO:0032259">
    <property type="term" value="P:methylation"/>
    <property type="evidence" value="ECO:0007669"/>
    <property type="project" value="UniProtKB-KW"/>
</dbReference>
<gene>
    <name evidence="2" type="ORF">ER308_17935</name>
</gene>
<evidence type="ECO:0000313" key="2">
    <source>
        <dbReference type="EMBL" id="QBI21264.1"/>
    </source>
</evidence>
<dbReference type="SUPFAM" id="SSF53335">
    <property type="entry name" value="S-adenosyl-L-methionine-dependent methyltransferases"/>
    <property type="match status" value="1"/>
</dbReference>
<keyword evidence="2" id="KW-0489">Methyltransferase</keyword>
<organism evidence="2 3">
    <name type="scientific">Egibacter rhizosphaerae</name>
    <dbReference type="NCBI Taxonomy" id="1670831"/>
    <lineage>
        <taxon>Bacteria</taxon>
        <taxon>Bacillati</taxon>
        <taxon>Actinomycetota</taxon>
        <taxon>Nitriliruptoria</taxon>
        <taxon>Egibacterales</taxon>
        <taxon>Egibacteraceae</taxon>
        <taxon>Egibacter</taxon>
    </lineage>
</organism>
<evidence type="ECO:0000313" key="3">
    <source>
        <dbReference type="Proteomes" id="UP000291469"/>
    </source>
</evidence>
<evidence type="ECO:0000259" key="1">
    <source>
        <dbReference type="Pfam" id="PF13847"/>
    </source>
</evidence>
<dbReference type="KEGG" id="erz:ER308_17935"/>
<dbReference type="OrthoDB" id="9765084at2"/>
<feature type="domain" description="Methyltransferase" evidence="1">
    <location>
        <begin position="54"/>
        <end position="160"/>
    </location>
</feature>
<keyword evidence="2" id="KW-0808">Transferase</keyword>
<protein>
    <submittedName>
        <fullName evidence="2">Methyltransferase domain-containing protein</fullName>
    </submittedName>
</protein>
<dbReference type="InterPro" id="IPR029063">
    <property type="entry name" value="SAM-dependent_MTases_sf"/>
</dbReference>
<proteinExistence type="predicted"/>
<name>A0A411YIZ0_9ACTN</name>
<dbReference type="InterPro" id="IPR025714">
    <property type="entry name" value="Methyltranfer_dom"/>
</dbReference>
<dbReference type="EMBL" id="CP036402">
    <property type="protein sequence ID" value="QBI21264.1"/>
    <property type="molecule type" value="Genomic_DNA"/>
</dbReference>
<accession>A0A411YIZ0</accession>
<keyword evidence="3" id="KW-1185">Reference proteome</keyword>
<dbReference type="Gene3D" id="3.40.50.150">
    <property type="entry name" value="Vaccinia Virus protein VP39"/>
    <property type="match status" value="1"/>
</dbReference>
<dbReference type="CDD" id="cd02440">
    <property type="entry name" value="AdoMet_MTases"/>
    <property type="match status" value="1"/>
</dbReference>
<dbReference type="GO" id="GO:0008168">
    <property type="term" value="F:methyltransferase activity"/>
    <property type="evidence" value="ECO:0007669"/>
    <property type="project" value="UniProtKB-KW"/>
</dbReference>
<dbReference type="RefSeq" id="WP_131156257.1">
    <property type="nucleotide sequence ID" value="NZ_CP036402.1"/>
</dbReference>